<keyword evidence="8 17" id="KW-0436">Ligase</keyword>
<evidence type="ECO:0000313" key="22">
    <source>
        <dbReference type="WBParaSite" id="NBR_0001880701-mRNA-1"/>
    </source>
</evidence>
<evidence type="ECO:0000256" key="7">
    <source>
        <dbReference type="ARBA" id="ARBA00022563"/>
    </source>
</evidence>
<name>A0A0N4YNJ5_NIPBR</name>
<keyword evidence="14" id="KW-0496">Mitochondrion</keyword>
<dbReference type="PROSITE" id="PS01012">
    <property type="entry name" value="FOLYLPOLYGLU_SYNT_2"/>
    <property type="match status" value="1"/>
</dbReference>
<comment type="function">
    <text evidence="17">Catalyzes conversion of folates to polyglutamate derivatives allowing concentration of folate compounds in the cell and the intracellular retention of these cofactors, which are important substrates for most of the folate-dependent enzymes that are involved in one-carbon transfer reactions involved in purine, pyrimidine and amino acid synthesis.</text>
</comment>
<feature type="binding site" evidence="18">
    <location>
        <position position="432"/>
    </location>
    <ligand>
        <name>ATP</name>
        <dbReference type="ChEBI" id="CHEBI:30616"/>
    </ligand>
</feature>
<comment type="similarity">
    <text evidence="5 17">Belongs to the folylpolyglutamate synthase family.</text>
</comment>
<keyword evidence="6" id="KW-0963">Cytoplasm</keyword>
<evidence type="ECO:0000313" key="20">
    <source>
        <dbReference type="EMBL" id="VDL82535.1"/>
    </source>
</evidence>
<dbReference type="Gene3D" id="3.90.190.20">
    <property type="entry name" value="Mur ligase, C-terminal domain"/>
    <property type="match status" value="1"/>
</dbReference>
<evidence type="ECO:0000256" key="5">
    <source>
        <dbReference type="ARBA" id="ARBA00008276"/>
    </source>
</evidence>
<evidence type="ECO:0000256" key="19">
    <source>
        <dbReference type="PIRSR" id="PIRSR038895-2"/>
    </source>
</evidence>
<dbReference type="EMBL" id="UYSL01023680">
    <property type="protein sequence ID" value="VDL82535.1"/>
    <property type="molecule type" value="Genomic_DNA"/>
</dbReference>
<feature type="binding site" evidence="19">
    <location>
        <position position="287"/>
    </location>
    <ligand>
        <name>Mg(2+)</name>
        <dbReference type="ChEBI" id="CHEBI:18420"/>
        <label>1</label>
    </ligand>
</feature>
<evidence type="ECO:0000256" key="15">
    <source>
        <dbReference type="ARBA" id="ARBA00023136"/>
    </source>
</evidence>
<evidence type="ECO:0000256" key="10">
    <source>
        <dbReference type="ARBA" id="ARBA00022741"/>
    </source>
</evidence>
<comment type="pathway">
    <text evidence="4 17">Cofactor biosynthesis; tetrahydrofolylpolyglutamate biosynthesis.</text>
</comment>
<feature type="binding site" evidence="19">
    <location>
        <position position="259"/>
    </location>
    <ligand>
        <name>Mg(2+)</name>
        <dbReference type="ChEBI" id="CHEBI:18420"/>
        <label>1</label>
    </ligand>
</feature>
<keyword evidence="12 18" id="KW-0067">ATP-binding</keyword>
<dbReference type="GO" id="GO:0005829">
    <property type="term" value="C:cytosol"/>
    <property type="evidence" value="ECO:0007669"/>
    <property type="project" value="TreeGrafter"/>
</dbReference>
<keyword evidence="9 19" id="KW-0479">Metal-binding</keyword>
<dbReference type="InterPro" id="IPR001645">
    <property type="entry name" value="Folylpolyglutamate_synth"/>
</dbReference>
<dbReference type="SUPFAM" id="SSF53244">
    <property type="entry name" value="MurD-like peptide ligases, peptide-binding domain"/>
    <property type="match status" value="1"/>
</dbReference>
<evidence type="ECO:0000256" key="8">
    <source>
        <dbReference type="ARBA" id="ARBA00022598"/>
    </source>
</evidence>
<dbReference type="GO" id="GO:0046872">
    <property type="term" value="F:metal ion binding"/>
    <property type="evidence" value="ECO:0007669"/>
    <property type="project" value="UniProtKB-KW"/>
</dbReference>
<evidence type="ECO:0000256" key="16">
    <source>
        <dbReference type="ARBA" id="ARBA00047493"/>
    </source>
</evidence>
<dbReference type="InterPro" id="IPR018109">
    <property type="entry name" value="Folylpolyglutamate_synth_CS"/>
</dbReference>
<dbReference type="PANTHER" id="PTHR11136:SF5">
    <property type="entry name" value="FOLYLPOLYGLUTAMATE SYNTHASE, MITOCHONDRIAL"/>
    <property type="match status" value="1"/>
</dbReference>
<dbReference type="GO" id="GO:0004326">
    <property type="term" value="F:tetrahydrofolylpolyglutamate synthase activity"/>
    <property type="evidence" value="ECO:0007669"/>
    <property type="project" value="UniProtKB-EC"/>
</dbReference>
<dbReference type="OMA" id="ESLDCCM"/>
<keyword evidence="11" id="KW-0999">Mitochondrion inner membrane</keyword>
<evidence type="ECO:0000256" key="1">
    <source>
        <dbReference type="ARBA" id="ARBA00004273"/>
    </source>
</evidence>
<proteinExistence type="inferred from homology"/>
<dbReference type="InterPro" id="IPR023600">
    <property type="entry name" value="Folylpolyglutamate_synth_euk"/>
</dbReference>
<comment type="cofactor">
    <cofactor evidence="17">
        <name>a monovalent cation</name>
        <dbReference type="ChEBI" id="CHEBI:60242"/>
    </cofactor>
    <text evidence="17">A monovalent cation.</text>
</comment>
<dbReference type="WBParaSite" id="NBR_0001880701-mRNA-1">
    <property type="protein sequence ID" value="NBR_0001880701-mRNA-1"/>
    <property type="gene ID" value="NBR_0001880701"/>
</dbReference>
<dbReference type="Proteomes" id="UP000271162">
    <property type="component" value="Unassembled WGS sequence"/>
</dbReference>
<evidence type="ECO:0000313" key="21">
    <source>
        <dbReference type="Proteomes" id="UP000271162"/>
    </source>
</evidence>
<evidence type="ECO:0000256" key="2">
    <source>
        <dbReference type="ARBA" id="ARBA00004305"/>
    </source>
</evidence>
<gene>
    <name evidence="20" type="ORF">NBR_LOCUS18810</name>
</gene>
<reference evidence="20 21" key="2">
    <citation type="submission" date="2018-11" db="EMBL/GenBank/DDBJ databases">
        <authorList>
            <consortium name="Pathogen Informatics"/>
        </authorList>
    </citation>
    <scope>NUCLEOTIDE SEQUENCE [LARGE SCALE GENOMIC DNA]</scope>
</reference>
<sequence>MIDRSLFGRVGRVVVSTAVNRSNPSSCCSTLLQARTMMRDGQSQVLAKDAPQTPYEAAILHLNSLQSNAITIQKAREKRGMLQEANIPKTIANLSQCGIELDDIDRLNVIHVSGTKGKGSTCAFVESILRKAGFRTGLYTSPHLVHARERIRINGFPISETLFAKHFFTVYNRLKKVCGIFLIHFRSVSHRSEKKYKTQPKKKIGTTNHTPYVIGLTVFMFFKVFQDEHTEGMPPYFKFLTLLSFHVFLRECVDVAIVEVGIGGEFDCTNVVQHPVVCGISTLDIDHTSLLGSTLPDIAWHKAGIIKSGSPTIASPAPSEALEVMVNRGLERGIELKLAPPYESYSFSAGCVSAGIAGDHQKINISLALQLARTWLKQMGREALVFPDTLENEWHPGEPFHVPPAVVEALESCRWRGRSQIVDAGRIRYYLDGAHTPKSMEMCSLWFDDAARKSPKVKRVLIFQCTADRKPSTLLPYLVKHSFDYALFCPTALKVSLDLKSDLTNINQSVKDQELRSQLCASTWKGTGTGEVLTFDCITSTVEWVQLLAATETLDVLVTGSLHLVGGVLSIVEPCED</sequence>
<organism evidence="22">
    <name type="scientific">Nippostrongylus brasiliensis</name>
    <name type="common">Rat hookworm</name>
    <dbReference type="NCBI Taxonomy" id="27835"/>
    <lineage>
        <taxon>Eukaryota</taxon>
        <taxon>Metazoa</taxon>
        <taxon>Ecdysozoa</taxon>
        <taxon>Nematoda</taxon>
        <taxon>Chromadorea</taxon>
        <taxon>Rhabditida</taxon>
        <taxon>Rhabditina</taxon>
        <taxon>Rhabditomorpha</taxon>
        <taxon>Strongyloidea</taxon>
        <taxon>Heligmosomidae</taxon>
        <taxon>Nippostrongylus</taxon>
    </lineage>
</organism>
<dbReference type="InterPro" id="IPR036565">
    <property type="entry name" value="Mur-like_cat_sf"/>
</dbReference>
<feature type="binding site" evidence="19">
    <location>
        <position position="141"/>
    </location>
    <ligand>
        <name>Mg(2+)</name>
        <dbReference type="ChEBI" id="CHEBI:18420"/>
        <label>1</label>
    </ligand>
</feature>
<dbReference type="EC" id="6.3.2.17" evidence="17"/>
<keyword evidence="10 18" id="KW-0547">Nucleotide-binding</keyword>
<dbReference type="PANTHER" id="PTHR11136">
    <property type="entry name" value="FOLYLPOLYGLUTAMATE SYNTHASE-RELATED"/>
    <property type="match status" value="1"/>
</dbReference>
<keyword evidence="15" id="KW-0472">Membrane</keyword>
<evidence type="ECO:0000256" key="11">
    <source>
        <dbReference type="ARBA" id="ARBA00022792"/>
    </source>
</evidence>
<dbReference type="SUPFAM" id="SSF53623">
    <property type="entry name" value="MurD-like peptide ligases, catalytic domain"/>
    <property type="match status" value="2"/>
</dbReference>
<dbReference type="GO" id="GO:0005524">
    <property type="term" value="F:ATP binding"/>
    <property type="evidence" value="ECO:0007669"/>
    <property type="project" value="UniProtKB-KW"/>
</dbReference>
<evidence type="ECO:0000256" key="4">
    <source>
        <dbReference type="ARBA" id="ARBA00005150"/>
    </source>
</evidence>
<keyword evidence="21" id="KW-1185">Reference proteome</keyword>
<evidence type="ECO:0000256" key="14">
    <source>
        <dbReference type="ARBA" id="ARBA00023128"/>
    </source>
</evidence>
<dbReference type="GO" id="GO:0006730">
    <property type="term" value="P:one-carbon metabolic process"/>
    <property type="evidence" value="ECO:0007669"/>
    <property type="project" value="UniProtKB-KW"/>
</dbReference>
<keyword evidence="13 19" id="KW-0460">Magnesium</keyword>
<dbReference type="Gene3D" id="3.40.1190.10">
    <property type="entry name" value="Mur-like, catalytic domain"/>
    <property type="match status" value="1"/>
</dbReference>
<dbReference type="UniPathway" id="UPA00850"/>
<evidence type="ECO:0000256" key="17">
    <source>
        <dbReference type="PIRNR" id="PIRNR038895"/>
    </source>
</evidence>
<evidence type="ECO:0000256" key="13">
    <source>
        <dbReference type="ARBA" id="ARBA00022842"/>
    </source>
</evidence>
<evidence type="ECO:0000256" key="18">
    <source>
        <dbReference type="PIRSR" id="PIRSR038895-1"/>
    </source>
</evidence>
<dbReference type="InterPro" id="IPR036615">
    <property type="entry name" value="Mur_ligase_C_dom_sf"/>
</dbReference>
<comment type="subcellular location">
    <subcellularLocation>
        <location evidence="3">Cytoplasm</location>
    </subcellularLocation>
    <subcellularLocation>
        <location evidence="1">Mitochondrion inner membrane</location>
    </subcellularLocation>
    <subcellularLocation>
        <location evidence="2">Mitochondrion matrix</location>
    </subcellularLocation>
</comment>
<accession>A0A0N4YNJ5</accession>
<evidence type="ECO:0000256" key="6">
    <source>
        <dbReference type="ARBA" id="ARBA00022490"/>
    </source>
</evidence>
<protein>
    <recommendedName>
        <fullName evidence="17">Folylpolyglutamate synthase</fullName>
        <ecNumber evidence="17">6.3.2.17</ecNumber>
    </recommendedName>
    <alternativeName>
        <fullName evidence="17">Folylpoly-gamma-glutamate synthetase</fullName>
    </alternativeName>
    <alternativeName>
        <fullName evidence="17">Tetrahydrofolylpolyglutamate synthase</fullName>
    </alternativeName>
</protein>
<dbReference type="GO" id="GO:0005743">
    <property type="term" value="C:mitochondrial inner membrane"/>
    <property type="evidence" value="ECO:0007669"/>
    <property type="project" value="UniProtKB-SubCell"/>
</dbReference>
<dbReference type="PIRSF" id="PIRSF038895">
    <property type="entry name" value="FPGS"/>
    <property type="match status" value="1"/>
</dbReference>
<evidence type="ECO:0000256" key="3">
    <source>
        <dbReference type="ARBA" id="ARBA00004496"/>
    </source>
</evidence>
<evidence type="ECO:0000256" key="12">
    <source>
        <dbReference type="ARBA" id="ARBA00022840"/>
    </source>
</evidence>
<feature type="binding site" evidence="18">
    <location>
        <position position="418"/>
    </location>
    <ligand>
        <name>ATP</name>
        <dbReference type="ChEBI" id="CHEBI:30616"/>
    </ligand>
</feature>
<reference evidence="22" key="1">
    <citation type="submission" date="2017-02" db="UniProtKB">
        <authorList>
            <consortium name="WormBaseParasite"/>
        </authorList>
    </citation>
    <scope>IDENTIFICATION</scope>
</reference>
<dbReference type="NCBIfam" id="TIGR01499">
    <property type="entry name" value="folC"/>
    <property type="match status" value="1"/>
</dbReference>
<dbReference type="AlphaFoldDB" id="A0A0N4YNJ5"/>
<dbReference type="PROSITE" id="PS01011">
    <property type="entry name" value="FOLYLPOLYGLU_SYNT_1"/>
    <property type="match status" value="1"/>
</dbReference>
<dbReference type="GO" id="GO:0005759">
    <property type="term" value="C:mitochondrial matrix"/>
    <property type="evidence" value="ECO:0007669"/>
    <property type="project" value="UniProtKB-SubCell"/>
</dbReference>
<dbReference type="STRING" id="27835.A0A0N4YNJ5"/>
<comment type="catalytic activity">
    <reaction evidence="16 17">
        <text>(6S)-5,6,7,8-tetrahydrofolyl-(gamma-L-Glu)(n) + L-glutamate + ATP = (6S)-5,6,7,8-tetrahydrofolyl-(gamma-L-Glu)(n+1) + ADP + phosphate + H(+)</text>
        <dbReference type="Rhea" id="RHEA:10580"/>
        <dbReference type="Rhea" id="RHEA-COMP:14738"/>
        <dbReference type="Rhea" id="RHEA-COMP:14740"/>
        <dbReference type="ChEBI" id="CHEBI:15378"/>
        <dbReference type="ChEBI" id="CHEBI:29985"/>
        <dbReference type="ChEBI" id="CHEBI:30616"/>
        <dbReference type="ChEBI" id="CHEBI:43474"/>
        <dbReference type="ChEBI" id="CHEBI:141005"/>
        <dbReference type="ChEBI" id="CHEBI:456216"/>
        <dbReference type="EC" id="6.3.2.17"/>
    </reaction>
</comment>
<evidence type="ECO:0000256" key="9">
    <source>
        <dbReference type="ARBA" id="ARBA00022723"/>
    </source>
</evidence>
<keyword evidence="7 17" id="KW-0554">One-carbon metabolism</keyword>